<proteinExistence type="predicted"/>
<dbReference type="RefSeq" id="WP_165102184.1">
    <property type="nucleotide sequence ID" value="NZ_JAAKGU010000011.1"/>
</dbReference>
<dbReference type="InterPro" id="IPR016181">
    <property type="entry name" value="Acyl_CoA_acyltransferase"/>
</dbReference>
<sequence length="293" mass="34351">MEIKKFEFQDLDSLFTYWEQIGREIPYFLNVSKSKWMKCMINDQLDGEDKFSSTEVYLAIDNGSVVGFIQYGIPNFCWNDKGEKYYNPNVLIIRHFFFDENIIEAGEQLLRIALMSSSEYEKVHAFFHIFGVSCNAHHGKLHSKFTHIENLLLSNRFLIDCENIYYVLDMSSLKLEENLNDELDVKITSINGKYYYEAFKAREPIGTAQVTFFDTLTDDESKDGAYLFWIGVDDKFKGLGLGTKFITKICQHLNNNNIRYLHTDTMLSNITAQRFYIRNNFIDKGITRDYKQN</sequence>
<dbReference type="SUPFAM" id="SSF55729">
    <property type="entry name" value="Acyl-CoA N-acyltransferases (Nat)"/>
    <property type="match status" value="2"/>
</dbReference>
<dbReference type="AlphaFoldDB" id="A0A6M1PST4"/>
<keyword evidence="2" id="KW-0808">Transferase</keyword>
<evidence type="ECO:0000313" key="3">
    <source>
        <dbReference type="Proteomes" id="UP000480151"/>
    </source>
</evidence>
<dbReference type="CDD" id="cd04301">
    <property type="entry name" value="NAT_SF"/>
    <property type="match status" value="1"/>
</dbReference>
<organism evidence="2 3">
    <name type="scientific">Paenibacillus apii</name>
    <dbReference type="NCBI Taxonomy" id="1850370"/>
    <lineage>
        <taxon>Bacteria</taxon>
        <taxon>Bacillati</taxon>
        <taxon>Bacillota</taxon>
        <taxon>Bacilli</taxon>
        <taxon>Bacillales</taxon>
        <taxon>Paenibacillaceae</taxon>
        <taxon>Paenibacillus</taxon>
    </lineage>
</organism>
<dbReference type="PROSITE" id="PS51186">
    <property type="entry name" value="GNAT"/>
    <property type="match status" value="1"/>
</dbReference>
<name>A0A6M1PST4_9BACL</name>
<evidence type="ECO:0000313" key="2">
    <source>
        <dbReference type="EMBL" id="NGM84803.1"/>
    </source>
</evidence>
<protein>
    <submittedName>
        <fullName evidence="2">GNAT family N-acetyltransferase</fullName>
    </submittedName>
</protein>
<dbReference type="Gene3D" id="3.40.630.30">
    <property type="match status" value="1"/>
</dbReference>
<dbReference type="EMBL" id="JAAKGU010000011">
    <property type="protein sequence ID" value="NGM84803.1"/>
    <property type="molecule type" value="Genomic_DNA"/>
</dbReference>
<evidence type="ECO:0000259" key="1">
    <source>
        <dbReference type="PROSITE" id="PS51186"/>
    </source>
</evidence>
<feature type="domain" description="N-acetyltransferase" evidence="1">
    <location>
        <begin position="151"/>
        <end position="293"/>
    </location>
</feature>
<dbReference type="GO" id="GO:0016747">
    <property type="term" value="F:acyltransferase activity, transferring groups other than amino-acyl groups"/>
    <property type="evidence" value="ECO:0007669"/>
    <property type="project" value="InterPro"/>
</dbReference>
<dbReference type="Proteomes" id="UP000480151">
    <property type="component" value="Unassembled WGS sequence"/>
</dbReference>
<gene>
    <name evidence="2" type="ORF">G5B47_20580</name>
</gene>
<accession>A0A6M1PST4</accession>
<comment type="caution">
    <text evidence="2">The sequence shown here is derived from an EMBL/GenBank/DDBJ whole genome shotgun (WGS) entry which is preliminary data.</text>
</comment>
<keyword evidence="3" id="KW-1185">Reference proteome</keyword>
<dbReference type="Pfam" id="PF00583">
    <property type="entry name" value="Acetyltransf_1"/>
    <property type="match status" value="1"/>
</dbReference>
<dbReference type="InterPro" id="IPR000182">
    <property type="entry name" value="GNAT_dom"/>
</dbReference>
<reference evidence="2 3" key="1">
    <citation type="submission" date="2020-02" db="EMBL/GenBank/DDBJ databases">
        <authorList>
            <person name="Gao J."/>
            <person name="Sun J."/>
        </authorList>
    </citation>
    <scope>NUCLEOTIDE SEQUENCE [LARGE SCALE GENOMIC DNA]</scope>
    <source>
        <strain evidence="2 3">7124</strain>
    </source>
</reference>